<reference evidence="1" key="1">
    <citation type="journal article" date="2018" name="Genome Biol. Evol.">
        <title>Genomics and development of Lentinus tigrinus, a white-rot wood-decaying mushroom with dimorphic fruiting bodies.</title>
        <authorList>
            <person name="Wu B."/>
            <person name="Xu Z."/>
            <person name="Knudson A."/>
            <person name="Carlson A."/>
            <person name="Chen N."/>
            <person name="Kovaka S."/>
            <person name="LaButti K."/>
            <person name="Lipzen A."/>
            <person name="Pennachio C."/>
            <person name="Riley R."/>
            <person name="Schakwitz W."/>
            <person name="Umezawa K."/>
            <person name="Ohm R.A."/>
            <person name="Grigoriev I.V."/>
            <person name="Nagy L.G."/>
            <person name="Gibbons J."/>
            <person name="Hibbett D."/>
        </authorList>
    </citation>
    <scope>NUCLEOTIDE SEQUENCE [LARGE SCALE GENOMIC DNA]</scope>
    <source>
        <strain evidence="1">ALCF2SS1-6</strain>
    </source>
</reference>
<dbReference type="EMBL" id="ML122347">
    <property type="protein sequence ID" value="RPD52637.1"/>
    <property type="molecule type" value="Genomic_DNA"/>
</dbReference>
<accession>A0A5C2RQC3</accession>
<name>A0A5C2RQC3_9APHY</name>
<gene>
    <name evidence="1" type="ORF">L227DRAFT_514512</name>
</gene>
<dbReference type="OrthoDB" id="2746967at2759"/>
<evidence type="ECO:0000313" key="1">
    <source>
        <dbReference type="EMBL" id="RPD52637.1"/>
    </source>
</evidence>
<keyword evidence="2" id="KW-1185">Reference proteome</keyword>
<dbReference type="AlphaFoldDB" id="A0A5C2RQC3"/>
<dbReference type="STRING" id="1328759.A0A5C2RQC3"/>
<proteinExistence type="predicted"/>
<dbReference type="Proteomes" id="UP000313359">
    <property type="component" value="Unassembled WGS sequence"/>
</dbReference>
<sequence length="199" mass="22684">MYRKGKDREALKLPKSDYLAYHVRALAVLDEPVIRAALAEGGILWRLVTEILMSDPGLYQRAVDLCTQGPILNKGKGCRIQVLPAENDTLFLDNGLTDSEAQVLSGTYLRYCGKIDLMELSWWPQPHLFLSSGFNTGIWNPWNEDWFQRRLLDIQEGKKMPQNADKWRSGLRLFKDTGKLADLVEKASARIMDKHLTHG</sequence>
<evidence type="ECO:0000313" key="2">
    <source>
        <dbReference type="Proteomes" id="UP000313359"/>
    </source>
</evidence>
<protein>
    <submittedName>
        <fullName evidence="1">Uncharacterized protein</fullName>
    </submittedName>
</protein>
<organism evidence="1 2">
    <name type="scientific">Lentinus tigrinus ALCF2SS1-6</name>
    <dbReference type="NCBI Taxonomy" id="1328759"/>
    <lineage>
        <taxon>Eukaryota</taxon>
        <taxon>Fungi</taxon>
        <taxon>Dikarya</taxon>
        <taxon>Basidiomycota</taxon>
        <taxon>Agaricomycotina</taxon>
        <taxon>Agaricomycetes</taxon>
        <taxon>Polyporales</taxon>
        <taxon>Polyporaceae</taxon>
        <taxon>Lentinus</taxon>
    </lineage>
</organism>